<feature type="region of interest" description="Disordered" evidence="1">
    <location>
        <begin position="195"/>
        <end position="229"/>
    </location>
</feature>
<evidence type="ECO:0000313" key="4">
    <source>
        <dbReference type="Proteomes" id="UP000187191"/>
    </source>
</evidence>
<dbReference type="Gene3D" id="3.40.50.1950">
    <property type="entry name" value="Flavin prenyltransferase-like"/>
    <property type="match status" value="1"/>
</dbReference>
<dbReference type="InterPro" id="IPR003382">
    <property type="entry name" value="Flavoprotein"/>
</dbReference>
<dbReference type="Proteomes" id="UP000187191">
    <property type="component" value="Chromosome"/>
</dbReference>
<dbReference type="SUPFAM" id="SSF52507">
    <property type="entry name" value="Homo-oligomeric flavin-containing Cys decarboxylases, HFCD"/>
    <property type="match status" value="1"/>
</dbReference>
<accession>A0ABM6GR24</accession>
<protein>
    <recommendedName>
        <fullName evidence="2">Flavoprotein domain-containing protein</fullName>
    </recommendedName>
</protein>
<dbReference type="PANTHER" id="PTHR14359">
    <property type="entry name" value="HOMO-OLIGOMERIC FLAVIN CONTAINING CYS DECARBOXYLASE FAMILY"/>
    <property type="match status" value="1"/>
</dbReference>
<gene>
    <name evidence="3" type="ORF">A7J05_08020</name>
</gene>
<name>A0ABM6GR24_9ACTN</name>
<feature type="compositionally biased region" description="Basic and acidic residues" evidence="1">
    <location>
        <begin position="213"/>
        <end position="229"/>
    </location>
</feature>
<evidence type="ECO:0000256" key="1">
    <source>
        <dbReference type="SAM" id="MobiDB-lite"/>
    </source>
</evidence>
<dbReference type="PANTHER" id="PTHR14359:SF6">
    <property type="entry name" value="PHOSPHOPANTOTHENOYLCYSTEINE DECARBOXYLASE"/>
    <property type="match status" value="1"/>
</dbReference>
<dbReference type="RefSeq" id="WP_076683904.1">
    <property type="nucleotide sequence ID" value="NZ_CP015588.1"/>
</dbReference>
<evidence type="ECO:0000313" key="3">
    <source>
        <dbReference type="EMBL" id="APY85665.1"/>
    </source>
</evidence>
<feature type="domain" description="Flavoprotein" evidence="2">
    <location>
        <begin position="21"/>
        <end position="136"/>
    </location>
</feature>
<keyword evidence="4" id="KW-1185">Reference proteome</keyword>
<reference evidence="3 4" key="1">
    <citation type="submission" date="2016-05" db="EMBL/GenBank/DDBJ databases">
        <authorList>
            <person name="Gu J."/>
        </authorList>
    </citation>
    <scope>NUCLEOTIDE SEQUENCE [LARGE SCALE GENOMIC DNA]</scope>
    <source>
        <strain evidence="3 4">ACCC40021</strain>
    </source>
</reference>
<organism evidence="3 4">
    <name type="scientific">Streptomyces alfalfae</name>
    <dbReference type="NCBI Taxonomy" id="1642299"/>
    <lineage>
        <taxon>Bacteria</taxon>
        <taxon>Bacillati</taxon>
        <taxon>Actinomycetota</taxon>
        <taxon>Actinomycetes</taxon>
        <taxon>Kitasatosporales</taxon>
        <taxon>Streptomycetaceae</taxon>
        <taxon>Streptomyces</taxon>
    </lineage>
</organism>
<proteinExistence type="predicted"/>
<dbReference type="Pfam" id="PF02441">
    <property type="entry name" value="Flavoprotein"/>
    <property type="match status" value="1"/>
</dbReference>
<sequence length="229" mass="23458">MTTGPAWPPPGLPAKPPGVERILLIGAGAIGAAQLPSLVGMLKFGYGFDVAVCLTAAGRDFVSPRALAALTGRPVVPPDWPAESGPAHVEWADWAQGVIVWPATLNFLSRCAFGLADSLPAAIVLSTTAPVVFAPSVAAGAAEGGPLRRALRVLRQDGHGVVGPVMGHAVSTGELSPGACAPPEAVVEELTTRLRASTSVPAEEESATHVRHRVQDAAERAEDTAHDAV</sequence>
<dbReference type="EMBL" id="CP015588">
    <property type="protein sequence ID" value="APY85665.1"/>
    <property type="molecule type" value="Genomic_DNA"/>
</dbReference>
<dbReference type="InterPro" id="IPR036551">
    <property type="entry name" value="Flavin_trans-like"/>
</dbReference>
<evidence type="ECO:0000259" key="2">
    <source>
        <dbReference type="Pfam" id="PF02441"/>
    </source>
</evidence>